<evidence type="ECO:0000259" key="1">
    <source>
        <dbReference type="Pfam" id="PF00534"/>
    </source>
</evidence>
<proteinExistence type="predicted"/>
<evidence type="ECO:0000259" key="2">
    <source>
        <dbReference type="Pfam" id="PF13579"/>
    </source>
</evidence>
<reference evidence="3" key="1">
    <citation type="journal article" date="2015" name="Nature">
        <title>Complex archaea that bridge the gap between prokaryotes and eukaryotes.</title>
        <authorList>
            <person name="Spang A."/>
            <person name="Saw J.H."/>
            <person name="Jorgensen S.L."/>
            <person name="Zaremba-Niedzwiedzka K."/>
            <person name="Martijn J."/>
            <person name="Lind A.E."/>
            <person name="van Eijk R."/>
            <person name="Schleper C."/>
            <person name="Guy L."/>
            <person name="Ettema T.J."/>
        </authorList>
    </citation>
    <scope>NUCLEOTIDE SEQUENCE</scope>
</reference>
<evidence type="ECO:0000313" key="3">
    <source>
        <dbReference type="EMBL" id="KKM94364.1"/>
    </source>
</evidence>
<sequence length="383" mass="41908">MKIVHIITRLVQGGADENTVITCNLQVARGHEVWLVHGRDVAPGMMSQIDDRVVVLCEPSLVREISPRQDMQALLGLTRTVRELAPDVVHTHTSKAGILGRVAARRCRAPIVLHGVHILPFQSVSRAKRWLYRGLEAAVAPATDAFICVSRGMRDSNLAAGLGNAENNHIVYSGMDLARFETALPAESLPQGRIIVLAAAFEARKRQEAFLDVFAALARRHPDIRLALLGQGECEPVLRAKVARLGLDARVHFLGFRRDVERWIAGAEICVLPSMREGLPRVVIQYVAVGRPTVVTALPGIDEVVTDGENGFVVQSGRVEDMEAPLEQLLGAPDLTARMAEAARRRDMSKWSAETMVDQIESIMARVSVRKGLASARLSMSPT</sequence>
<dbReference type="PANTHER" id="PTHR12526:SF630">
    <property type="entry name" value="GLYCOSYLTRANSFERASE"/>
    <property type="match status" value="1"/>
</dbReference>
<feature type="domain" description="Glycosyl transferase family 1" evidence="1">
    <location>
        <begin position="192"/>
        <end position="346"/>
    </location>
</feature>
<name>A0A0F9LHI4_9ZZZZ</name>
<dbReference type="PANTHER" id="PTHR12526">
    <property type="entry name" value="GLYCOSYLTRANSFERASE"/>
    <property type="match status" value="1"/>
</dbReference>
<dbReference type="Pfam" id="PF00534">
    <property type="entry name" value="Glycos_transf_1"/>
    <property type="match status" value="1"/>
</dbReference>
<evidence type="ECO:0008006" key="4">
    <source>
        <dbReference type="Google" id="ProtNLM"/>
    </source>
</evidence>
<gene>
    <name evidence="3" type="ORF">LCGC14_1199080</name>
</gene>
<organism evidence="3">
    <name type="scientific">marine sediment metagenome</name>
    <dbReference type="NCBI Taxonomy" id="412755"/>
    <lineage>
        <taxon>unclassified sequences</taxon>
        <taxon>metagenomes</taxon>
        <taxon>ecological metagenomes</taxon>
    </lineage>
</organism>
<dbReference type="EMBL" id="LAZR01006149">
    <property type="protein sequence ID" value="KKM94364.1"/>
    <property type="molecule type" value="Genomic_DNA"/>
</dbReference>
<dbReference type="CDD" id="cd03808">
    <property type="entry name" value="GT4_CapM-like"/>
    <property type="match status" value="1"/>
</dbReference>
<protein>
    <recommendedName>
        <fullName evidence="4">Glycosyltransferase subfamily 4-like N-terminal domain-containing protein</fullName>
    </recommendedName>
</protein>
<dbReference type="InterPro" id="IPR001296">
    <property type="entry name" value="Glyco_trans_1"/>
</dbReference>
<dbReference type="AlphaFoldDB" id="A0A0F9LHI4"/>
<dbReference type="InterPro" id="IPR028098">
    <property type="entry name" value="Glyco_trans_4-like_N"/>
</dbReference>
<feature type="domain" description="Glycosyltransferase subfamily 4-like N-terminal" evidence="2">
    <location>
        <begin position="25"/>
        <end position="168"/>
    </location>
</feature>
<dbReference type="SUPFAM" id="SSF53756">
    <property type="entry name" value="UDP-Glycosyltransferase/glycogen phosphorylase"/>
    <property type="match status" value="1"/>
</dbReference>
<accession>A0A0F9LHI4</accession>
<dbReference type="Gene3D" id="3.40.50.2000">
    <property type="entry name" value="Glycogen Phosphorylase B"/>
    <property type="match status" value="2"/>
</dbReference>
<comment type="caution">
    <text evidence="3">The sequence shown here is derived from an EMBL/GenBank/DDBJ whole genome shotgun (WGS) entry which is preliminary data.</text>
</comment>
<dbReference type="Pfam" id="PF13579">
    <property type="entry name" value="Glyco_trans_4_4"/>
    <property type="match status" value="1"/>
</dbReference>